<evidence type="ECO:0000313" key="4">
    <source>
        <dbReference type="Proteomes" id="UP000287033"/>
    </source>
</evidence>
<dbReference type="EMBL" id="BEZZ01057592">
    <property type="protein sequence ID" value="GCC41041.1"/>
    <property type="molecule type" value="Genomic_DNA"/>
</dbReference>
<feature type="compositionally biased region" description="Polar residues" evidence="1">
    <location>
        <begin position="106"/>
        <end position="115"/>
    </location>
</feature>
<name>A0A401TEI8_CHIPU</name>
<feature type="region of interest" description="Disordered" evidence="1">
    <location>
        <begin position="54"/>
        <end position="220"/>
    </location>
</feature>
<dbReference type="Gene3D" id="1.20.1280.50">
    <property type="match status" value="1"/>
</dbReference>
<organism evidence="3 4">
    <name type="scientific">Chiloscyllium punctatum</name>
    <name type="common">Brownbanded bambooshark</name>
    <name type="synonym">Hemiscyllium punctatum</name>
    <dbReference type="NCBI Taxonomy" id="137246"/>
    <lineage>
        <taxon>Eukaryota</taxon>
        <taxon>Metazoa</taxon>
        <taxon>Chordata</taxon>
        <taxon>Craniata</taxon>
        <taxon>Vertebrata</taxon>
        <taxon>Chondrichthyes</taxon>
        <taxon>Elasmobranchii</taxon>
        <taxon>Galeomorphii</taxon>
        <taxon>Galeoidea</taxon>
        <taxon>Orectolobiformes</taxon>
        <taxon>Hemiscylliidae</taxon>
        <taxon>Chiloscyllium</taxon>
    </lineage>
</organism>
<feature type="domain" description="F-box" evidence="2">
    <location>
        <begin position="276"/>
        <end position="300"/>
    </location>
</feature>
<feature type="compositionally biased region" description="Acidic residues" evidence="1">
    <location>
        <begin position="137"/>
        <end position="166"/>
    </location>
</feature>
<feature type="non-terminal residue" evidence="3">
    <location>
        <position position="1"/>
    </location>
</feature>
<proteinExistence type="predicted"/>
<protein>
    <recommendedName>
        <fullName evidence="2">F-box domain-containing protein</fullName>
    </recommendedName>
</protein>
<gene>
    <name evidence="3" type="ORF">chiPu_0025375</name>
</gene>
<keyword evidence="4" id="KW-1185">Reference proteome</keyword>
<feature type="compositionally biased region" description="Acidic residues" evidence="1">
    <location>
        <begin position="73"/>
        <end position="105"/>
    </location>
</feature>
<accession>A0A401TEI8</accession>
<comment type="caution">
    <text evidence="3">The sequence shown here is derived from an EMBL/GenBank/DDBJ whole genome shotgun (WGS) entry which is preliminary data.</text>
</comment>
<dbReference type="OrthoDB" id="5876800at2759"/>
<evidence type="ECO:0000259" key="2">
    <source>
        <dbReference type="Pfam" id="PF12937"/>
    </source>
</evidence>
<dbReference type="InterPro" id="IPR036047">
    <property type="entry name" value="F-box-like_dom_sf"/>
</dbReference>
<dbReference type="Proteomes" id="UP000287033">
    <property type="component" value="Unassembled WGS sequence"/>
</dbReference>
<reference evidence="3 4" key="1">
    <citation type="journal article" date="2018" name="Nat. Ecol. Evol.">
        <title>Shark genomes provide insights into elasmobranch evolution and the origin of vertebrates.</title>
        <authorList>
            <person name="Hara Y"/>
            <person name="Yamaguchi K"/>
            <person name="Onimaru K"/>
            <person name="Kadota M"/>
            <person name="Koyanagi M"/>
            <person name="Keeley SD"/>
            <person name="Tatsumi K"/>
            <person name="Tanaka K"/>
            <person name="Motone F"/>
            <person name="Kageyama Y"/>
            <person name="Nozu R"/>
            <person name="Adachi N"/>
            <person name="Nishimura O"/>
            <person name="Nakagawa R"/>
            <person name="Tanegashima C"/>
            <person name="Kiyatake I"/>
            <person name="Matsumoto R"/>
            <person name="Murakumo K"/>
            <person name="Nishida K"/>
            <person name="Terakita A"/>
            <person name="Kuratani S"/>
            <person name="Sato K"/>
            <person name="Hyodo S Kuraku.S."/>
        </authorList>
    </citation>
    <scope>NUCLEOTIDE SEQUENCE [LARGE SCALE GENOMIC DNA]</scope>
</reference>
<feature type="compositionally biased region" description="Basic and acidic residues" evidence="1">
    <location>
        <begin position="184"/>
        <end position="196"/>
    </location>
</feature>
<dbReference type="AlphaFoldDB" id="A0A401TEI8"/>
<dbReference type="Pfam" id="PF12937">
    <property type="entry name" value="F-box-like"/>
    <property type="match status" value="1"/>
</dbReference>
<dbReference type="STRING" id="137246.A0A401TEI8"/>
<dbReference type="InterPro" id="IPR001810">
    <property type="entry name" value="F-box_dom"/>
</dbReference>
<feature type="compositionally biased region" description="Low complexity" evidence="1">
    <location>
        <begin position="123"/>
        <end position="136"/>
    </location>
</feature>
<sequence>GGVTGIGGGGIGVSERAPSVFQKVKNARIAEGTAVSSERTPHREKLEHFKRMCQLLERVTPSQNSSSSSSSDSDSDSQGSEDEEEEEEEEDDDEDRADDQEEGESSDCTGANGSSRPLRDPQAASAATAAALLGFSESEEEEEEEEQAAGLEEDERAEDEAQEELVDPARRPAPNPAPRHGRAKGREPWQGKENQHAARNPRGRAQSGRKPPRLGGAPGLRVAAARSQFLKRPPVCSPARPLLMERHVVKPPPDSPEPDSLPLETGSDHVLQRHAWLAIFRYLSHRDLCVCMRVCRTLNRW</sequence>
<dbReference type="OMA" id="CEDEMDE"/>
<evidence type="ECO:0000313" key="3">
    <source>
        <dbReference type="EMBL" id="GCC41041.1"/>
    </source>
</evidence>
<evidence type="ECO:0000256" key="1">
    <source>
        <dbReference type="SAM" id="MobiDB-lite"/>
    </source>
</evidence>
<dbReference type="SUPFAM" id="SSF81383">
    <property type="entry name" value="F-box domain"/>
    <property type="match status" value="1"/>
</dbReference>